<keyword evidence="1" id="KW-1185">Reference proteome</keyword>
<reference evidence="2" key="1">
    <citation type="submission" date="2019-12" db="UniProtKB">
        <authorList>
            <consortium name="WormBaseParasite"/>
        </authorList>
    </citation>
    <scope>IDENTIFICATION</scope>
</reference>
<evidence type="ECO:0000313" key="1">
    <source>
        <dbReference type="Proteomes" id="UP000046395"/>
    </source>
</evidence>
<dbReference type="Proteomes" id="UP000046395">
    <property type="component" value="Unassembled WGS sequence"/>
</dbReference>
<accession>A0A5S6QN33</accession>
<organism evidence="1 2">
    <name type="scientific">Trichuris muris</name>
    <name type="common">Mouse whipworm</name>
    <dbReference type="NCBI Taxonomy" id="70415"/>
    <lineage>
        <taxon>Eukaryota</taxon>
        <taxon>Metazoa</taxon>
        <taxon>Ecdysozoa</taxon>
        <taxon>Nematoda</taxon>
        <taxon>Enoplea</taxon>
        <taxon>Dorylaimia</taxon>
        <taxon>Trichinellida</taxon>
        <taxon>Trichuridae</taxon>
        <taxon>Trichuris</taxon>
    </lineage>
</organism>
<dbReference type="WBParaSite" id="TMUE_2000008620.1">
    <property type="protein sequence ID" value="TMUE_2000008620.1"/>
    <property type="gene ID" value="WBGene00293176"/>
</dbReference>
<sequence>MCSAYLNDETAAIVFMQEKRILHRERSCVCGKDMVLDLKRASARSRCTRKVCSKELPLRARTWLEGSNLPVRKALLFIRACSDKCFLQKQLWHEWKSSGPMEPYIERDSGGMALQEPCHCGRACPYG</sequence>
<dbReference type="AlphaFoldDB" id="A0A5S6QN33"/>
<name>A0A5S6QN33_TRIMR</name>
<protein>
    <submittedName>
        <fullName evidence="2">Uncharacterized protein</fullName>
    </submittedName>
</protein>
<evidence type="ECO:0000313" key="2">
    <source>
        <dbReference type="WBParaSite" id="TMUE_2000008620.1"/>
    </source>
</evidence>
<proteinExistence type="predicted"/>